<evidence type="ECO:0000313" key="3">
    <source>
        <dbReference type="Proteomes" id="UP000093267"/>
    </source>
</evidence>
<evidence type="ECO:0000313" key="2">
    <source>
        <dbReference type="EMBL" id="ANZ66624.1"/>
    </source>
</evidence>
<reference evidence="2 3" key="1">
    <citation type="submission" date="2016-03" db="EMBL/GenBank/DDBJ databases">
        <title>Pediococcus and Lactobacillus from brewery environment - whole genome sequencing and assembly.</title>
        <authorList>
            <person name="Behr J."/>
            <person name="Geissler A.J."/>
            <person name="Vogel R.F."/>
        </authorList>
    </citation>
    <scope>NUCLEOTIDE SEQUENCE [LARGE SCALE GENOMIC DNA]</scope>
    <source>
        <strain evidence="2 3">TMW 1.1995</strain>
    </source>
</reference>
<protein>
    <submittedName>
        <fullName evidence="2">Uncharacterized protein</fullName>
    </submittedName>
</protein>
<feature type="compositionally biased region" description="Basic and acidic residues" evidence="1">
    <location>
        <begin position="53"/>
        <end position="62"/>
    </location>
</feature>
<evidence type="ECO:0000256" key="1">
    <source>
        <dbReference type="SAM" id="MobiDB-lite"/>
    </source>
</evidence>
<name>A0A1B2IX08_9LACO</name>
<feature type="region of interest" description="Disordered" evidence="1">
    <location>
        <begin position="23"/>
        <end position="73"/>
    </location>
</feature>
<sequence length="73" mass="8372">MPVFGICVRVSYTGALCFLEHVSTPRKKSANDDQVFSKRNRVRKEAGTPAARLEAKKEDRKARPTHWQKQQES</sequence>
<organism evidence="2 3">
    <name type="scientific">Secundilactobacillus paracollinoides</name>
    <dbReference type="NCBI Taxonomy" id="240427"/>
    <lineage>
        <taxon>Bacteria</taxon>
        <taxon>Bacillati</taxon>
        <taxon>Bacillota</taxon>
        <taxon>Bacilli</taxon>
        <taxon>Lactobacillales</taxon>
        <taxon>Lactobacillaceae</taxon>
        <taxon>Secundilactobacillus</taxon>
    </lineage>
</organism>
<dbReference type="AlphaFoldDB" id="A0A1B2IX08"/>
<dbReference type="Proteomes" id="UP000093267">
    <property type="component" value="Chromosome"/>
</dbReference>
<dbReference type="EMBL" id="CP014924">
    <property type="protein sequence ID" value="ANZ66624.1"/>
    <property type="molecule type" value="Genomic_DNA"/>
</dbReference>
<keyword evidence="3" id="KW-1185">Reference proteome</keyword>
<dbReference type="STRING" id="240427.AYR62_14385"/>
<accession>A0A1B2IX08</accession>
<proteinExistence type="predicted"/>
<gene>
    <name evidence="2" type="ORF">AYR63_05375</name>
</gene>